<keyword evidence="3" id="KW-1185">Reference proteome</keyword>
<comment type="caution">
    <text evidence="2">The sequence shown here is derived from an EMBL/GenBank/DDBJ whole genome shotgun (WGS) entry which is preliminary data.</text>
</comment>
<reference evidence="2" key="1">
    <citation type="submission" date="2022-07" db="EMBL/GenBank/DDBJ databases">
        <authorList>
            <person name="Macas J."/>
            <person name="Novak P."/>
            <person name="Neumann P."/>
        </authorList>
    </citation>
    <scope>NUCLEOTIDE SEQUENCE</scope>
</reference>
<evidence type="ECO:0000256" key="1">
    <source>
        <dbReference type="SAM" id="MobiDB-lite"/>
    </source>
</evidence>
<proteinExistence type="predicted"/>
<dbReference type="AlphaFoldDB" id="A0A9P0ZHF3"/>
<gene>
    <name evidence="2" type="ORF">CEURO_LOCUS14427</name>
</gene>
<dbReference type="EMBL" id="CAMAPE010000038">
    <property type="protein sequence ID" value="CAH9099354.1"/>
    <property type="molecule type" value="Genomic_DNA"/>
</dbReference>
<dbReference type="OrthoDB" id="153096at2759"/>
<dbReference type="Proteomes" id="UP001152484">
    <property type="component" value="Unassembled WGS sequence"/>
</dbReference>
<organism evidence="2 3">
    <name type="scientific">Cuscuta europaea</name>
    <name type="common">European dodder</name>
    <dbReference type="NCBI Taxonomy" id="41803"/>
    <lineage>
        <taxon>Eukaryota</taxon>
        <taxon>Viridiplantae</taxon>
        <taxon>Streptophyta</taxon>
        <taxon>Embryophyta</taxon>
        <taxon>Tracheophyta</taxon>
        <taxon>Spermatophyta</taxon>
        <taxon>Magnoliopsida</taxon>
        <taxon>eudicotyledons</taxon>
        <taxon>Gunneridae</taxon>
        <taxon>Pentapetalae</taxon>
        <taxon>asterids</taxon>
        <taxon>lamiids</taxon>
        <taxon>Solanales</taxon>
        <taxon>Convolvulaceae</taxon>
        <taxon>Cuscuteae</taxon>
        <taxon>Cuscuta</taxon>
        <taxon>Cuscuta subgen. Cuscuta</taxon>
    </lineage>
</organism>
<sequence length="107" mass="12180">MQLLQLHSWRSYFLYKLSQFFTTQPLPCDPSSLPKYPPSKEFDSKMRDDEVRRQTHGCNKDAKVSKALPASDANPELRLSLQSCRGKCGMPPHINCSHLVKISLCSI</sequence>
<name>A0A9P0ZHF3_CUSEU</name>
<protein>
    <submittedName>
        <fullName evidence="2">Uncharacterized protein</fullName>
    </submittedName>
</protein>
<feature type="region of interest" description="Disordered" evidence="1">
    <location>
        <begin position="40"/>
        <end position="63"/>
    </location>
</feature>
<evidence type="ECO:0000313" key="2">
    <source>
        <dbReference type="EMBL" id="CAH9099354.1"/>
    </source>
</evidence>
<evidence type="ECO:0000313" key="3">
    <source>
        <dbReference type="Proteomes" id="UP001152484"/>
    </source>
</evidence>
<accession>A0A9P0ZHF3</accession>